<evidence type="ECO:0000256" key="5">
    <source>
        <dbReference type="HAMAP-Rule" id="MF_01334"/>
    </source>
</evidence>
<dbReference type="InterPro" id="IPR020930">
    <property type="entry name" value="Ribosomal_uL5_bac-type"/>
</dbReference>
<evidence type="ECO:0000313" key="8">
    <source>
        <dbReference type="EMBL" id="OMD46390.1"/>
    </source>
</evidence>
<keyword evidence="3 5" id="KW-0689">Ribosomal protein</keyword>
<evidence type="ECO:0000256" key="2">
    <source>
        <dbReference type="ARBA" id="ARBA00022884"/>
    </source>
</evidence>
<dbReference type="InterPro" id="IPR001021">
    <property type="entry name" value="Ribosomal_bL25_long"/>
</dbReference>
<dbReference type="Gene3D" id="2.40.240.10">
    <property type="entry name" value="Ribosomal Protein L25, Chain P"/>
    <property type="match status" value="1"/>
</dbReference>
<dbReference type="PANTHER" id="PTHR33284">
    <property type="entry name" value="RIBOSOMAL PROTEIN L25/GLN-TRNA SYNTHETASE, ANTI-CODON-BINDING DOMAIN-CONTAINING PROTEIN"/>
    <property type="match status" value="1"/>
</dbReference>
<evidence type="ECO:0000256" key="1">
    <source>
        <dbReference type="ARBA" id="ARBA00022730"/>
    </source>
</evidence>
<dbReference type="EMBL" id="MPTB01000020">
    <property type="protein sequence ID" value="OMD46390.1"/>
    <property type="molecule type" value="Genomic_DNA"/>
</dbReference>
<evidence type="ECO:0000259" key="7">
    <source>
        <dbReference type="Pfam" id="PF14693"/>
    </source>
</evidence>
<dbReference type="Proteomes" id="UP000187412">
    <property type="component" value="Unassembled WGS sequence"/>
</dbReference>
<comment type="subunit">
    <text evidence="5">Part of the 50S ribosomal subunit; part of the 5S rRNA/L5/L18/L25 subcomplex. Contacts the 5S rRNA. Binds to the 5S rRNA independently of L5 and L18.</text>
</comment>
<dbReference type="SUPFAM" id="SSF50715">
    <property type="entry name" value="Ribosomal protein L25-like"/>
    <property type="match status" value="1"/>
</dbReference>
<dbReference type="InterPro" id="IPR011035">
    <property type="entry name" value="Ribosomal_bL25/Gln-tRNA_synth"/>
</dbReference>
<feature type="domain" description="Large ribosomal subunit protein bL25 beta" evidence="7">
    <location>
        <begin position="101"/>
        <end position="180"/>
    </location>
</feature>
<sequence length="195" mass="21269">MSKFILLNNRTEETQSNLNVARKQGRIPAVLYGIGKDTLSLEVGEKELLNVIKTNPRAILQGKLSDDTVVPVVVQHIQKDSISGKVQHIDFQHVNMSISMDSKVTIHFAGEAAGVKAGGVLQVEIYEVEVRCMPGDLPSTMEVDISGLEIGDQLAVSDLIFQKGIEVLTDPSTVMIQIKTVHEEVEEPAETPAQV</sequence>
<dbReference type="Pfam" id="PF14693">
    <property type="entry name" value="Ribosomal_TL5_C"/>
    <property type="match status" value="1"/>
</dbReference>
<dbReference type="InterPro" id="IPR020057">
    <property type="entry name" value="Ribosomal_bL25_b-dom"/>
</dbReference>
<dbReference type="NCBIfam" id="TIGR00731">
    <property type="entry name" value="bL25_bact_ctc"/>
    <property type="match status" value="1"/>
</dbReference>
<accession>A0ABX3HBG4</accession>
<keyword evidence="9" id="KW-1185">Reference proteome</keyword>
<dbReference type="InterPro" id="IPR029751">
    <property type="entry name" value="Ribosomal_L25_dom"/>
</dbReference>
<dbReference type="Pfam" id="PF01386">
    <property type="entry name" value="Ribosomal_L25p"/>
    <property type="match status" value="1"/>
</dbReference>
<organism evidence="8 9">
    <name type="scientific">Paenibacillus borealis</name>
    <dbReference type="NCBI Taxonomy" id="160799"/>
    <lineage>
        <taxon>Bacteria</taxon>
        <taxon>Bacillati</taxon>
        <taxon>Bacillota</taxon>
        <taxon>Bacilli</taxon>
        <taxon>Bacillales</taxon>
        <taxon>Paenibacillaceae</taxon>
        <taxon>Paenibacillus</taxon>
    </lineage>
</organism>
<keyword evidence="2 5" id="KW-0694">RNA-binding</keyword>
<dbReference type="HAMAP" id="MF_01334">
    <property type="entry name" value="Ribosomal_bL25_CTC"/>
    <property type="match status" value="1"/>
</dbReference>
<gene>
    <name evidence="5" type="primary">rplY</name>
    <name evidence="5" type="synonym">ctc</name>
    <name evidence="8" type="ORF">BSK56_16250</name>
</gene>
<reference evidence="8 9" key="1">
    <citation type="submission" date="2016-10" db="EMBL/GenBank/DDBJ databases">
        <title>Paenibacillus species isolates.</title>
        <authorList>
            <person name="Beno S.M."/>
        </authorList>
    </citation>
    <scope>NUCLEOTIDE SEQUENCE [LARGE SCALE GENOMIC DNA]</scope>
    <source>
        <strain evidence="8 9">FSL H7-0744</strain>
    </source>
</reference>
<evidence type="ECO:0000256" key="3">
    <source>
        <dbReference type="ARBA" id="ARBA00022980"/>
    </source>
</evidence>
<protein>
    <recommendedName>
        <fullName evidence="5">Large ribosomal subunit protein bL25</fullName>
    </recommendedName>
    <alternativeName>
        <fullName evidence="5">General stress protein CTC</fullName>
    </alternativeName>
</protein>
<keyword evidence="4 5" id="KW-0687">Ribonucleoprotein</keyword>
<comment type="function">
    <text evidence="5">This is one of the proteins that binds to the 5S RNA in the ribosome where it forms part of the central protuberance.</text>
</comment>
<comment type="caution">
    <text evidence="8">The sequence shown here is derived from an EMBL/GenBank/DDBJ whole genome shotgun (WGS) entry which is preliminary data.</text>
</comment>
<keyword evidence="1 5" id="KW-0699">rRNA-binding</keyword>
<dbReference type="InterPro" id="IPR020056">
    <property type="entry name" value="Rbsml_bL25/Gln-tRNA_synth_N"/>
</dbReference>
<evidence type="ECO:0000259" key="6">
    <source>
        <dbReference type="Pfam" id="PF01386"/>
    </source>
</evidence>
<proteinExistence type="inferred from homology"/>
<dbReference type="InterPro" id="IPR037121">
    <property type="entry name" value="Ribosomal_bL25_C"/>
</dbReference>
<dbReference type="PANTHER" id="PTHR33284:SF1">
    <property type="entry name" value="RIBOSOMAL PROTEIN L25_GLN-TRNA SYNTHETASE, ANTI-CODON-BINDING DOMAIN-CONTAINING PROTEIN"/>
    <property type="match status" value="1"/>
</dbReference>
<evidence type="ECO:0000256" key="4">
    <source>
        <dbReference type="ARBA" id="ARBA00023274"/>
    </source>
</evidence>
<comment type="similarity">
    <text evidence="5">Belongs to the bacterial ribosomal protein bL25 family. CTC subfamily.</text>
</comment>
<name>A0ABX3HBG4_PAEBO</name>
<dbReference type="RefSeq" id="WP_076111555.1">
    <property type="nucleotide sequence ID" value="NZ_MPTB01000020.1"/>
</dbReference>
<dbReference type="Gene3D" id="2.170.120.20">
    <property type="entry name" value="Ribosomal protein L25, beta domain"/>
    <property type="match status" value="1"/>
</dbReference>
<evidence type="ECO:0000313" key="9">
    <source>
        <dbReference type="Proteomes" id="UP000187412"/>
    </source>
</evidence>
<feature type="domain" description="Large ribosomal subunit protein bL25 L25" evidence="6">
    <location>
        <begin position="8"/>
        <end position="91"/>
    </location>
</feature>
<dbReference type="CDD" id="cd00495">
    <property type="entry name" value="Ribosomal_L25_TL5_CTC"/>
    <property type="match status" value="1"/>
</dbReference>